<sequence>MSVVGEVVGVIACVAAVVSAYRDGGHIIQKIKVKRAQKRAAPPSRLLEESIDQAPEDIEREKQRGISRFGKAFEAGDTIAVIALQQITIQLQGSLLEELRNAAFDDAFTDFRHLVDVADAGRDKSMNTLIELRQRLLTAEPIHDLELSPTSSHATARSDSFTQQQRRALPASSSSTADLRPTPAWAQANHAASRDASGEEDAASGAENLPRQPTKRGSFLHFLRHARTNSSHGERSGVQTPAVVVEEGVKESPQPESPVNGPTRNATVTSDARSSDDPAKIWGTKNTAESPEMVAADPMSNSPPPVQRTSSGPAMLRNSSVMVPTPTPDNHYLGFCKNAVRLQNGDRGAFEKHNEHAYSRSGYSSVTIQYLACRSAKCSFMGQLKADKIWERVWKDEPLGLKWRWAFLAKSHVQQKQVKGQQFAYQCIFCTFATGKGAVYHSTRMYMEHVATHRGEMSEVLKYKTGCLNDRMCNDEEEFDINLFPLDGQENRDRQASQCLSDDLQGLAIFPPKPKPADSMFGANEPWNEGLSNFHYRSDLDPTELE</sequence>
<protein>
    <submittedName>
        <fullName evidence="2">Uncharacterized protein</fullName>
    </submittedName>
</protein>
<feature type="compositionally biased region" description="Polar residues" evidence="1">
    <location>
        <begin position="148"/>
        <end position="177"/>
    </location>
</feature>
<comment type="caution">
    <text evidence="2">The sequence shown here is derived from an EMBL/GenBank/DDBJ whole genome shotgun (WGS) entry which is preliminary data.</text>
</comment>
<feature type="compositionally biased region" description="Polar residues" evidence="1">
    <location>
        <begin position="260"/>
        <end position="272"/>
    </location>
</feature>
<dbReference type="Proteomes" id="UP000803884">
    <property type="component" value="Unassembled WGS sequence"/>
</dbReference>
<organism evidence="2 3">
    <name type="scientific">Cladosporium halotolerans</name>
    <dbReference type="NCBI Taxonomy" id="1052096"/>
    <lineage>
        <taxon>Eukaryota</taxon>
        <taxon>Fungi</taxon>
        <taxon>Dikarya</taxon>
        <taxon>Ascomycota</taxon>
        <taxon>Pezizomycotina</taxon>
        <taxon>Dothideomycetes</taxon>
        <taxon>Dothideomycetidae</taxon>
        <taxon>Cladosporiales</taxon>
        <taxon>Cladosporiaceae</taxon>
        <taxon>Cladosporium</taxon>
    </lineage>
</organism>
<evidence type="ECO:0000313" key="3">
    <source>
        <dbReference type="Proteomes" id="UP000803884"/>
    </source>
</evidence>
<evidence type="ECO:0000256" key="1">
    <source>
        <dbReference type="SAM" id="MobiDB-lite"/>
    </source>
</evidence>
<accession>A0AB34KIY7</accession>
<reference evidence="2 3" key="1">
    <citation type="journal article" date="2020" name="Microbiol. Resour. Announc.">
        <title>Draft Genome Sequence of a Cladosporium Species Isolated from the Mesophotic Ascidian Didemnum maculosum.</title>
        <authorList>
            <person name="Gioti A."/>
            <person name="Siaperas R."/>
            <person name="Nikolaivits E."/>
            <person name="Le Goff G."/>
            <person name="Ouazzani J."/>
            <person name="Kotoulas G."/>
            <person name="Topakas E."/>
        </authorList>
    </citation>
    <scope>NUCLEOTIDE SEQUENCE [LARGE SCALE GENOMIC DNA]</scope>
    <source>
        <strain evidence="2 3">TM138-S3</strain>
    </source>
</reference>
<feature type="compositionally biased region" description="Polar residues" evidence="1">
    <location>
        <begin position="307"/>
        <end position="316"/>
    </location>
</feature>
<evidence type="ECO:0000313" key="2">
    <source>
        <dbReference type="EMBL" id="KAL1583285.1"/>
    </source>
</evidence>
<feature type="region of interest" description="Disordered" evidence="1">
    <location>
        <begin position="247"/>
        <end position="316"/>
    </location>
</feature>
<dbReference type="RefSeq" id="XP_069226392.1">
    <property type="nucleotide sequence ID" value="XM_069376471.1"/>
</dbReference>
<gene>
    <name evidence="2" type="ORF">WHR41_07867</name>
</gene>
<name>A0AB34KIY7_9PEZI</name>
<feature type="region of interest" description="Disordered" evidence="1">
    <location>
        <begin position="147"/>
        <end position="216"/>
    </location>
</feature>
<proteinExistence type="predicted"/>
<dbReference type="GeneID" id="96009309"/>
<dbReference type="EMBL" id="JAAQHG020000037">
    <property type="protein sequence ID" value="KAL1583285.1"/>
    <property type="molecule type" value="Genomic_DNA"/>
</dbReference>
<keyword evidence="3" id="KW-1185">Reference proteome</keyword>
<dbReference type="AlphaFoldDB" id="A0AB34KIY7"/>
<feature type="region of interest" description="Disordered" evidence="1">
    <location>
        <begin position="518"/>
        <end position="546"/>
    </location>
</feature>